<reference evidence="8 9" key="1">
    <citation type="submission" date="2020-12" db="EMBL/GenBank/DDBJ databases">
        <title>Draft genome sequences of nine environmental bacterial isolates colonizing plastic.</title>
        <authorList>
            <person name="Borre I."/>
            <person name="Sonnenschein E.C."/>
        </authorList>
    </citation>
    <scope>NUCLEOTIDE SEQUENCE [LARGE SCALE GENOMIC DNA]</scope>
    <source>
        <strain evidence="8 9">IB30</strain>
    </source>
</reference>
<evidence type="ECO:0000256" key="4">
    <source>
        <dbReference type="ARBA" id="ARBA00022679"/>
    </source>
</evidence>
<evidence type="ECO:0000256" key="3">
    <source>
        <dbReference type="ARBA" id="ARBA00022603"/>
    </source>
</evidence>
<evidence type="ECO:0000259" key="7">
    <source>
        <dbReference type="Pfam" id="PF01555"/>
    </source>
</evidence>
<dbReference type="PROSITE" id="PS00092">
    <property type="entry name" value="N6_MTASE"/>
    <property type="match status" value="1"/>
</dbReference>
<comment type="caution">
    <text evidence="8">The sequence shown here is derived from an EMBL/GenBank/DDBJ whole genome shotgun (WGS) entry which is preliminary data.</text>
</comment>
<dbReference type="InterPro" id="IPR029063">
    <property type="entry name" value="SAM-dependent_MTases_sf"/>
</dbReference>
<comment type="catalytic activity">
    <reaction evidence="6">
        <text>a 2'-deoxyadenosine in DNA + S-adenosyl-L-methionine = an N(6)-methyl-2'-deoxyadenosine in DNA + S-adenosyl-L-homocysteine + H(+)</text>
        <dbReference type="Rhea" id="RHEA:15197"/>
        <dbReference type="Rhea" id="RHEA-COMP:12418"/>
        <dbReference type="Rhea" id="RHEA-COMP:12419"/>
        <dbReference type="ChEBI" id="CHEBI:15378"/>
        <dbReference type="ChEBI" id="CHEBI:57856"/>
        <dbReference type="ChEBI" id="CHEBI:59789"/>
        <dbReference type="ChEBI" id="CHEBI:90615"/>
        <dbReference type="ChEBI" id="CHEBI:90616"/>
        <dbReference type="EC" id="2.1.1.72"/>
    </reaction>
</comment>
<dbReference type="PIRSF" id="PIRSF015855">
    <property type="entry name" value="TypeIII_Mtase_mKpnI"/>
    <property type="match status" value="1"/>
</dbReference>
<keyword evidence="3" id="KW-0489">Methyltransferase</keyword>
<dbReference type="InterPro" id="IPR002941">
    <property type="entry name" value="DNA_methylase_N4/N6"/>
</dbReference>
<keyword evidence="5" id="KW-0949">S-adenosyl-L-methionine</keyword>
<keyword evidence="4" id="KW-0808">Transferase</keyword>
<evidence type="ECO:0000313" key="9">
    <source>
        <dbReference type="Proteomes" id="UP000649232"/>
    </source>
</evidence>
<dbReference type="PRINTS" id="PR00506">
    <property type="entry name" value="D21N6MTFRASE"/>
</dbReference>
<dbReference type="InterPro" id="IPR002295">
    <property type="entry name" value="N4/N6-MTase_EcoPI_Mod-like"/>
</dbReference>
<protein>
    <recommendedName>
        <fullName evidence="2">site-specific DNA-methyltransferase (adenine-specific)</fullName>
        <ecNumber evidence="2">2.1.1.72</ecNumber>
    </recommendedName>
</protein>
<dbReference type="Pfam" id="PF01555">
    <property type="entry name" value="N6_N4_Mtase"/>
    <property type="match status" value="1"/>
</dbReference>
<evidence type="ECO:0000256" key="1">
    <source>
        <dbReference type="ARBA" id="ARBA00006594"/>
    </source>
</evidence>
<proteinExistence type="inferred from homology"/>
<dbReference type="RefSeq" id="WP_198825391.1">
    <property type="nucleotide sequence ID" value="NZ_JAEILT010000026.1"/>
</dbReference>
<evidence type="ECO:0000256" key="6">
    <source>
        <dbReference type="ARBA" id="ARBA00047942"/>
    </source>
</evidence>
<gene>
    <name evidence="8" type="ORF">JEU11_15750</name>
</gene>
<sequence>MKKSVQNNSIQDDFLTISKSEIAENCLIKNISDTEHECHLFSGDNLSILEKLIASYEEKINFCYIDPPYNTGSNFIYGDTLKSRKDSIFGTHSKWMEFIKTRLLLSKVLLANDGIIAVSIDDYEQAYLKVVMDQVFGEENFIGTICVCRSNNGKRSRSSIATNHEYVLVYGKSSSSKVMGFKEVESSRYDKEDSHGKYTNDGLFRKKGDASRREDRPNMYFPLYYDILGNVYVEKHNDNLKEVYPVDSKGNEKRWLWGKDKAKRDSWKLYASKNGVIYVKNYFDSENRKYPKSLWIDNRYLTTKATNEIKEIYGDKIFETPKPIGLIEDLIECFCHKDGVILDFFAGTGTTAHAAKNLNHTRNYNLRTVLVEQSLTISENHIARINGFETTSDLTKKRLEVIKQRYHPSFSFSVFE</sequence>
<comment type="similarity">
    <text evidence="1">Belongs to the N(4)/N(6)-methyltransferase family.</text>
</comment>
<dbReference type="Proteomes" id="UP000649232">
    <property type="component" value="Unassembled WGS sequence"/>
</dbReference>
<accession>A0ABS0WHF5</accession>
<dbReference type="EC" id="2.1.1.72" evidence="2"/>
<feature type="domain" description="DNA methylase N-4/N-6" evidence="7">
    <location>
        <begin position="60"/>
        <end position="359"/>
    </location>
</feature>
<evidence type="ECO:0000256" key="5">
    <source>
        <dbReference type="ARBA" id="ARBA00022691"/>
    </source>
</evidence>
<organism evidence="8 9">
    <name type="scientific">Paraglaciecola chathamensis</name>
    <dbReference type="NCBI Taxonomy" id="368405"/>
    <lineage>
        <taxon>Bacteria</taxon>
        <taxon>Pseudomonadati</taxon>
        <taxon>Pseudomonadota</taxon>
        <taxon>Gammaproteobacteria</taxon>
        <taxon>Alteromonadales</taxon>
        <taxon>Alteromonadaceae</taxon>
        <taxon>Paraglaciecola</taxon>
    </lineage>
</organism>
<dbReference type="EMBL" id="JAEILT010000026">
    <property type="protein sequence ID" value="MBJ2137915.1"/>
    <property type="molecule type" value="Genomic_DNA"/>
</dbReference>
<evidence type="ECO:0000313" key="8">
    <source>
        <dbReference type="EMBL" id="MBJ2137915.1"/>
    </source>
</evidence>
<name>A0ABS0WHF5_9ALTE</name>
<dbReference type="Gene3D" id="3.40.50.150">
    <property type="entry name" value="Vaccinia Virus protein VP39"/>
    <property type="match status" value="1"/>
</dbReference>
<dbReference type="SUPFAM" id="SSF53335">
    <property type="entry name" value="S-adenosyl-L-methionine-dependent methyltransferases"/>
    <property type="match status" value="1"/>
</dbReference>
<evidence type="ECO:0000256" key="2">
    <source>
        <dbReference type="ARBA" id="ARBA00011900"/>
    </source>
</evidence>
<dbReference type="InterPro" id="IPR002052">
    <property type="entry name" value="DNA_methylase_N6_adenine_CS"/>
</dbReference>